<accession>A0AAE5CCU4</accession>
<evidence type="ECO:0000256" key="1">
    <source>
        <dbReference type="ARBA" id="ARBA00022737"/>
    </source>
</evidence>
<comment type="caution">
    <text evidence="5">The sequence shown here is derived from an EMBL/GenBank/DDBJ whole genome shotgun (WGS) entry which is preliminary data.</text>
</comment>
<evidence type="ECO:0000313" key="5">
    <source>
        <dbReference type="EMBL" id="NIR74669.1"/>
    </source>
</evidence>
<feature type="repeat" description="TPR" evidence="3">
    <location>
        <begin position="386"/>
        <end position="419"/>
    </location>
</feature>
<dbReference type="Proteomes" id="UP000702544">
    <property type="component" value="Unassembled WGS sequence"/>
</dbReference>
<dbReference type="Gene3D" id="2.40.10.500">
    <property type="match status" value="2"/>
</dbReference>
<evidence type="ECO:0000256" key="2">
    <source>
        <dbReference type="ARBA" id="ARBA00022803"/>
    </source>
</evidence>
<evidence type="ECO:0000313" key="6">
    <source>
        <dbReference type="Proteomes" id="UP000702544"/>
    </source>
</evidence>
<proteinExistence type="predicted"/>
<feature type="signal peptide" evidence="4">
    <location>
        <begin position="1"/>
        <end position="34"/>
    </location>
</feature>
<protein>
    <submittedName>
        <fullName evidence="5">Tetratricopeptide repeat protein</fullName>
    </submittedName>
</protein>
<sequence>MRLERRTFDVFPGRASSRARLLATCLCLSSPLAASPLPAQTPNPGSRVITLTDTLAAAVGGVAVDEMGAIYVADFRETVWKVNPDGQAAPFATGLYGASGNAIDSKGNLLQANFYGDYVSRIDRTGAHEIVADGLNGPVGIAVDEEDNFYVCNCRANSVSFVTADGDVSTFVESDLFVCPNGITRDPDGNLYVVNFRGGRMLKVTPEAEVSELALLPGGGNGHVTMARGSLYATSFQGHRIYRVSLEGEVTLIAGTGARGEKDGPALEATFTFPNGIAAGPRGDRLYVNDFINRFPPGVEVPPQPLSVVRQIKLASISDLLVSALRSGGPEAMVEAYQEWKNDPATAGVYTEIEVNRLGYSLMGSGQLEAAIEVFKLNVESYPNSFNVYDSLAEAYMNAGEDELAVEYYEKSLEINPGNTNAVEMLEKLRGP</sequence>
<dbReference type="SMART" id="SM00028">
    <property type="entry name" value="TPR"/>
    <property type="match status" value="2"/>
</dbReference>
<dbReference type="EMBL" id="JAACAK010000047">
    <property type="protein sequence ID" value="NIR74669.1"/>
    <property type="molecule type" value="Genomic_DNA"/>
</dbReference>
<dbReference type="Pfam" id="PF07719">
    <property type="entry name" value="TPR_2"/>
    <property type="match status" value="1"/>
</dbReference>
<evidence type="ECO:0000256" key="4">
    <source>
        <dbReference type="SAM" id="SignalP"/>
    </source>
</evidence>
<dbReference type="InterPro" id="IPR011990">
    <property type="entry name" value="TPR-like_helical_dom_sf"/>
</dbReference>
<dbReference type="SUPFAM" id="SSF48452">
    <property type="entry name" value="TPR-like"/>
    <property type="match status" value="1"/>
</dbReference>
<dbReference type="PANTHER" id="PTHR47572:SF5">
    <property type="entry name" value="BLR2277 PROTEIN"/>
    <property type="match status" value="1"/>
</dbReference>
<dbReference type="Gene3D" id="1.25.40.10">
    <property type="entry name" value="Tetratricopeptide repeat domain"/>
    <property type="match status" value="1"/>
</dbReference>
<dbReference type="PROSITE" id="PS50293">
    <property type="entry name" value="TPR_REGION"/>
    <property type="match status" value="1"/>
</dbReference>
<keyword evidence="2 3" id="KW-0802">TPR repeat</keyword>
<feature type="chain" id="PRO_5041970371" evidence="4">
    <location>
        <begin position="35"/>
        <end position="432"/>
    </location>
</feature>
<gene>
    <name evidence="5" type="ORF">GWO12_06100</name>
</gene>
<dbReference type="InterPro" id="IPR011042">
    <property type="entry name" value="6-blade_b-propeller_TolB-like"/>
</dbReference>
<name>A0AAE5CCU4_9BACT</name>
<reference evidence="5 6" key="1">
    <citation type="submission" date="2020-01" db="EMBL/GenBank/DDBJ databases">
        <title>Genomes assembled from Gulf of Kutch pelagic sediment metagenomes.</title>
        <authorList>
            <person name="Chandrashekar M."/>
            <person name="Mahajan M.S."/>
            <person name="Dave K.J."/>
            <person name="Vatsa P."/>
            <person name="Nathani N.M."/>
        </authorList>
    </citation>
    <scope>NUCLEOTIDE SEQUENCE [LARGE SCALE GENOMIC DNA]</scope>
    <source>
        <strain evidence="5">KS3-K002</strain>
    </source>
</reference>
<keyword evidence="1" id="KW-0677">Repeat</keyword>
<evidence type="ECO:0000256" key="3">
    <source>
        <dbReference type="PROSITE-ProRule" id="PRU00339"/>
    </source>
</evidence>
<organism evidence="5 6">
    <name type="scientific">Candidatus Kutchimonas denitrificans</name>
    <dbReference type="NCBI Taxonomy" id="3056748"/>
    <lineage>
        <taxon>Bacteria</taxon>
        <taxon>Pseudomonadati</taxon>
        <taxon>Gemmatimonadota</taxon>
        <taxon>Gemmatimonadia</taxon>
        <taxon>Candidatus Palauibacterales</taxon>
        <taxon>Candidatus Palauibacteraceae</taxon>
        <taxon>Candidatus Kutchimonas</taxon>
    </lineage>
</organism>
<dbReference type="InterPro" id="IPR019734">
    <property type="entry name" value="TPR_rpt"/>
</dbReference>
<dbReference type="Gene3D" id="2.120.10.30">
    <property type="entry name" value="TolB, C-terminal domain"/>
    <property type="match status" value="1"/>
</dbReference>
<dbReference type="PROSITE" id="PS50005">
    <property type="entry name" value="TPR"/>
    <property type="match status" value="1"/>
</dbReference>
<dbReference type="InterPro" id="IPR013105">
    <property type="entry name" value="TPR_2"/>
</dbReference>
<dbReference type="InterPro" id="IPR051262">
    <property type="entry name" value="SMP-30/CGR1_Lactonase"/>
</dbReference>
<dbReference type="PANTHER" id="PTHR47572">
    <property type="entry name" value="LIPOPROTEIN-RELATED"/>
    <property type="match status" value="1"/>
</dbReference>
<keyword evidence="4" id="KW-0732">Signal</keyword>
<dbReference type="AlphaFoldDB" id="A0AAE5CCU4"/>
<dbReference type="SUPFAM" id="SSF63829">
    <property type="entry name" value="Calcium-dependent phosphotriesterase"/>
    <property type="match status" value="1"/>
</dbReference>